<evidence type="ECO:0000256" key="6">
    <source>
        <dbReference type="ARBA" id="ARBA00035292"/>
    </source>
</evidence>
<name>A0A1Y6CMB0_9PROT</name>
<dbReference type="Pfam" id="PF03948">
    <property type="entry name" value="Ribosomal_L9_C"/>
    <property type="match status" value="1"/>
</dbReference>
<dbReference type="SUPFAM" id="SSF55658">
    <property type="entry name" value="L9 N-domain-like"/>
    <property type="match status" value="1"/>
</dbReference>
<dbReference type="InterPro" id="IPR009027">
    <property type="entry name" value="Ribosomal_bL9/RNase_H1_N"/>
</dbReference>
<dbReference type="SUPFAM" id="SSF55653">
    <property type="entry name" value="Ribosomal protein L9 C-domain"/>
    <property type="match status" value="1"/>
</dbReference>
<dbReference type="InterPro" id="IPR036935">
    <property type="entry name" value="Ribosomal_bL9_N_sf"/>
</dbReference>
<dbReference type="Gene3D" id="3.40.5.10">
    <property type="entry name" value="Ribosomal protein L9, N-terminal domain"/>
    <property type="match status" value="1"/>
</dbReference>
<evidence type="ECO:0000259" key="10">
    <source>
        <dbReference type="PROSITE" id="PS00651"/>
    </source>
</evidence>
<organism evidence="11 12">
    <name type="scientific">Tistlia consotensis USBA 355</name>
    <dbReference type="NCBI Taxonomy" id="560819"/>
    <lineage>
        <taxon>Bacteria</taxon>
        <taxon>Pseudomonadati</taxon>
        <taxon>Pseudomonadota</taxon>
        <taxon>Alphaproteobacteria</taxon>
        <taxon>Rhodospirillales</taxon>
        <taxon>Rhodovibrionaceae</taxon>
        <taxon>Tistlia</taxon>
    </lineage>
</organism>
<dbReference type="AlphaFoldDB" id="A0A1Y6CMB0"/>
<dbReference type="GO" id="GO:1990904">
    <property type="term" value="C:ribonucleoprotein complex"/>
    <property type="evidence" value="ECO:0007669"/>
    <property type="project" value="UniProtKB-KW"/>
</dbReference>
<accession>A0A1Y6CMB0</accession>
<evidence type="ECO:0000256" key="2">
    <source>
        <dbReference type="ARBA" id="ARBA00022730"/>
    </source>
</evidence>
<evidence type="ECO:0000256" key="4">
    <source>
        <dbReference type="ARBA" id="ARBA00022980"/>
    </source>
</evidence>
<dbReference type="GO" id="GO:0005840">
    <property type="term" value="C:ribosome"/>
    <property type="evidence" value="ECO:0007669"/>
    <property type="project" value="UniProtKB-KW"/>
</dbReference>
<feature type="compositionally biased region" description="Acidic residues" evidence="9">
    <location>
        <begin position="187"/>
        <end position="206"/>
    </location>
</feature>
<comment type="function">
    <text evidence="7">Binds to the 23S rRNA.</text>
</comment>
<dbReference type="NCBIfam" id="TIGR00158">
    <property type="entry name" value="L9"/>
    <property type="match status" value="1"/>
</dbReference>
<dbReference type="InterPro" id="IPR020070">
    <property type="entry name" value="Ribosomal_bL9_N"/>
</dbReference>
<evidence type="ECO:0000256" key="5">
    <source>
        <dbReference type="ARBA" id="ARBA00023274"/>
    </source>
</evidence>
<dbReference type="RefSeq" id="WP_085125952.1">
    <property type="nucleotide sequence ID" value="NZ_FWZX01000035.1"/>
</dbReference>
<keyword evidence="3 7" id="KW-0694">RNA-binding</keyword>
<dbReference type="HAMAP" id="MF_00503">
    <property type="entry name" value="Ribosomal_bL9"/>
    <property type="match status" value="1"/>
</dbReference>
<reference evidence="11 12" key="1">
    <citation type="submission" date="2017-04" db="EMBL/GenBank/DDBJ databases">
        <authorList>
            <person name="Afonso C.L."/>
            <person name="Miller P.J."/>
            <person name="Scott M.A."/>
            <person name="Spackman E."/>
            <person name="Goraichik I."/>
            <person name="Dimitrov K.M."/>
            <person name="Suarez D.L."/>
            <person name="Swayne D.E."/>
        </authorList>
    </citation>
    <scope>NUCLEOTIDE SEQUENCE [LARGE SCALE GENOMIC DNA]</scope>
    <source>
        <strain evidence="11 12">USBA 355</strain>
    </source>
</reference>
<dbReference type="Proteomes" id="UP000192917">
    <property type="component" value="Unassembled WGS sequence"/>
</dbReference>
<evidence type="ECO:0000313" key="11">
    <source>
        <dbReference type="EMBL" id="SMF76416.1"/>
    </source>
</evidence>
<dbReference type="EMBL" id="FWZX01000035">
    <property type="protein sequence ID" value="SMF76416.1"/>
    <property type="molecule type" value="Genomic_DNA"/>
</dbReference>
<dbReference type="InterPro" id="IPR000244">
    <property type="entry name" value="Ribosomal_bL9"/>
</dbReference>
<dbReference type="Pfam" id="PF01281">
    <property type="entry name" value="Ribosomal_L9_N"/>
    <property type="match status" value="1"/>
</dbReference>
<keyword evidence="2 7" id="KW-0699">rRNA-binding</keyword>
<dbReference type="GO" id="GO:0019843">
    <property type="term" value="F:rRNA binding"/>
    <property type="evidence" value="ECO:0007669"/>
    <property type="project" value="UniProtKB-UniRule"/>
</dbReference>
<dbReference type="InterPro" id="IPR020069">
    <property type="entry name" value="Ribosomal_bL9_C"/>
</dbReference>
<keyword evidence="8" id="KW-0175">Coiled coil</keyword>
<dbReference type="Gene3D" id="3.10.430.100">
    <property type="entry name" value="Ribosomal protein L9, C-terminal domain"/>
    <property type="match status" value="1"/>
</dbReference>
<evidence type="ECO:0000256" key="8">
    <source>
        <dbReference type="SAM" id="Coils"/>
    </source>
</evidence>
<evidence type="ECO:0000256" key="3">
    <source>
        <dbReference type="ARBA" id="ARBA00022884"/>
    </source>
</evidence>
<protein>
    <recommendedName>
        <fullName evidence="6 7">Large ribosomal subunit protein bL9</fullName>
    </recommendedName>
</protein>
<sequence length="206" mass="22049">MAVEVILLERIENLGQMGDVVKVRPGFARNYLLPKQKALRANKANRELFETQRAQLEAENLERRQEAEQVSGKIEGLQVTVIRQAGDNGQLYGSVNARDVAEAVTGGGATIGRGQVVLEKPIKTLGLHPVRIRLHPEVSVSVTVNVARSEAEAELQAKAGRFVSSDEQQAAEEAAEAELEAAALAAEEAEAAAEAEAATEAEDETA</sequence>
<keyword evidence="5 7" id="KW-0687">Ribonucleoprotein</keyword>
<proteinExistence type="inferred from homology"/>
<dbReference type="STRING" id="560819.SAMN05428998_13549"/>
<evidence type="ECO:0000256" key="7">
    <source>
        <dbReference type="HAMAP-Rule" id="MF_00503"/>
    </source>
</evidence>
<comment type="similarity">
    <text evidence="1 7">Belongs to the bacterial ribosomal protein bL9 family.</text>
</comment>
<dbReference type="GO" id="GO:0006412">
    <property type="term" value="P:translation"/>
    <property type="evidence" value="ECO:0007669"/>
    <property type="project" value="UniProtKB-UniRule"/>
</dbReference>
<evidence type="ECO:0000256" key="1">
    <source>
        <dbReference type="ARBA" id="ARBA00010605"/>
    </source>
</evidence>
<keyword evidence="4 7" id="KW-0689">Ribosomal protein</keyword>
<feature type="compositionally biased region" description="Acidic residues" evidence="9">
    <location>
        <begin position="169"/>
        <end position="179"/>
    </location>
</feature>
<dbReference type="PANTHER" id="PTHR21368">
    <property type="entry name" value="50S RIBOSOMAL PROTEIN L9"/>
    <property type="match status" value="1"/>
</dbReference>
<dbReference type="InterPro" id="IPR020594">
    <property type="entry name" value="Ribosomal_bL9_bac/chp"/>
</dbReference>
<evidence type="ECO:0000313" key="12">
    <source>
        <dbReference type="Proteomes" id="UP000192917"/>
    </source>
</evidence>
<evidence type="ECO:0000256" key="9">
    <source>
        <dbReference type="SAM" id="MobiDB-lite"/>
    </source>
</evidence>
<dbReference type="PROSITE" id="PS00651">
    <property type="entry name" value="RIBOSOMAL_L9"/>
    <property type="match status" value="1"/>
</dbReference>
<feature type="region of interest" description="Disordered" evidence="9">
    <location>
        <begin position="162"/>
        <end position="206"/>
    </location>
</feature>
<feature type="coiled-coil region" evidence="8">
    <location>
        <begin position="39"/>
        <end position="66"/>
    </location>
</feature>
<dbReference type="InterPro" id="IPR036791">
    <property type="entry name" value="Ribosomal_bL9_C_sf"/>
</dbReference>
<feature type="domain" description="Ribosomal protein L9" evidence="10">
    <location>
        <begin position="15"/>
        <end position="42"/>
    </location>
</feature>
<keyword evidence="12" id="KW-1185">Reference proteome</keyword>
<gene>
    <name evidence="7" type="primary">rplI</name>
    <name evidence="11" type="ORF">SAMN05428998_13549</name>
</gene>
<dbReference type="GO" id="GO:0003735">
    <property type="term" value="F:structural constituent of ribosome"/>
    <property type="evidence" value="ECO:0007669"/>
    <property type="project" value="InterPro"/>
</dbReference>